<name>A0ACC1JES2_9FUNG</name>
<dbReference type="Proteomes" id="UP001150603">
    <property type="component" value="Unassembled WGS sequence"/>
</dbReference>
<sequence>MPLQISQLPHKEQTLFRSALKLFEARQYKKGLKTVEQILKKFPQHGESHAVKGLFLANLDRKDEGYASLRKGLEIDPNSSLCWQISGLVYRLDANYVESSKSFANALKTDSENIQILRDLAQMQVQLRQYDQLVETRLKLVKINPGDPMFWLGLAVAHQMNKRYDLAIKALDTSKWKLNVDAMLGSNEMSELLLYKNWLLELNGDFNEALENLKEIRSRVVDLTAWKVQKANLLLQVGRKEVAAAAYQDLIERNPDNNDYVRGYLACNGLDLANSADHSAILEVLEMLEVQFPRSNSLKFLPLTFCEGDNFVRAADKMAKYALRKGIPSLFTSFKSLYSDAAKSKALETLFEKYHSEVSGSKRFDDSTADEPESTLMWILFYLAQHFDYHADYERALSYIEMAISKAPETVELFMVKAKILKHAGDIQSARDTMDVARQMDTKDRFVNSKTVKYMLRNNEVDEAEKTMVMFVRNDAPHKIQEIVDMQAIWYMQERGDAYSRLGDLGRALKQYHQVQDSFDAYYNDQFDFHHYSLRKFTMRSYVNILEWEDTLFAHPVYTASAHAAIRCYLELFDRKLAGNAFKPIPAPDENKRVTRNGTAKQGNHTLSAGLGETKPGAVDKDPNGTEFVESTDLLASGLKFVETLEKFAGDQPQTHLSAFEVHLRMGKYFLVLKAINALKAADAEHPALIPCVLRMQTALAKDEKFAAPMKAALNAQLAKTYGAITNLDEYMSTHATSLPHMLAACHALLAMDAEANKNVIKTTMLPATSPEFGSARTIENLLAAKALAIRAGAEPSDIEKFAAAAKQVYPISSCF</sequence>
<comment type="caution">
    <text evidence="1">The sequence shown here is derived from an EMBL/GenBank/DDBJ whole genome shotgun (WGS) entry which is preliminary data.</text>
</comment>
<proteinExistence type="predicted"/>
<accession>A0ACC1JES2</accession>
<gene>
    <name evidence="1" type="ORF">FBU59_001116</name>
</gene>
<protein>
    <submittedName>
        <fullName evidence="1">Uncharacterized protein</fullName>
    </submittedName>
</protein>
<keyword evidence="2" id="KW-1185">Reference proteome</keyword>
<dbReference type="EMBL" id="JANBPW010000440">
    <property type="protein sequence ID" value="KAJ1949501.1"/>
    <property type="molecule type" value="Genomic_DNA"/>
</dbReference>
<evidence type="ECO:0000313" key="2">
    <source>
        <dbReference type="Proteomes" id="UP001150603"/>
    </source>
</evidence>
<organism evidence="1 2">
    <name type="scientific">Linderina macrospora</name>
    <dbReference type="NCBI Taxonomy" id="4868"/>
    <lineage>
        <taxon>Eukaryota</taxon>
        <taxon>Fungi</taxon>
        <taxon>Fungi incertae sedis</taxon>
        <taxon>Zoopagomycota</taxon>
        <taxon>Kickxellomycotina</taxon>
        <taxon>Kickxellomycetes</taxon>
        <taxon>Kickxellales</taxon>
        <taxon>Kickxellaceae</taxon>
        <taxon>Linderina</taxon>
    </lineage>
</organism>
<reference evidence="1" key="1">
    <citation type="submission" date="2022-07" db="EMBL/GenBank/DDBJ databases">
        <title>Phylogenomic reconstructions and comparative analyses of Kickxellomycotina fungi.</title>
        <authorList>
            <person name="Reynolds N.K."/>
            <person name="Stajich J.E."/>
            <person name="Barry K."/>
            <person name="Grigoriev I.V."/>
            <person name="Crous P."/>
            <person name="Smith M.E."/>
        </authorList>
    </citation>
    <scope>NUCLEOTIDE SEQUENCE</scope>
    <source>
        <strain evidence="1">NRRL 5244</strain>
    </source>
</reference>
<evidence type="ECO:0000313" key="1">
    <source>
        <dbReference type="EMBL" id="KAJ1949501.1"/>
    </source>
</evidence>